<keyword evidence="4" id="KW-0808">Transferase</keyword>
<dbReference type="InterPro" id="IPR001173">
    <property type="entry name" value="Glyco_trans_2-like"/>
</dbReference>
<name>A0AAJ2U1L0_ALKPS</name>
<gene>
    <name evidence="11" type="ORF">RYX45_10095</name>
</gene>
<dbReference type="GO" id="GO:0016757">
    <property type="term" value="F:glycosyltransferase activity"/>
    <property type="evidence" value="ECO:0007669"/>
    <property type="project" value="UniProtKB-KW"/>
</dbReference>
<dbReference type="Proteomes" id="UP001285636">
    <property type="component" value="Unassembled WGS sequence"/>
</dbReference>
<organism evidence="11 12">
    <name type="scientific">Alkalihalophilus pseudofirmus</name>
    <name type="common">Bacillus pseudofirmus</name>
    <dbReference type="NCBI Taxonomy" id="79885"/>
    <lineage>
        <taxon>Bacteria</taxon>
        <taxon>Bacillati</taxon>
        <taxon>Bacillota</taxon>
        <taxon>Bacilli</taxon>
        <taxon>Bacillales</taxon>
        <taxon>Bacillaceae</taxon>
        <taxon>Alkalihalophilus</taxon>
    </lineage>
</organism>
<comment type="catalytic activity">
    <reaction evidence="8">
        <text>(2R)-3-phosphoglycerate + UDP-alpha-D-glucose = (2R)-2-O-(alpha-D-glucopyranosyl)-3-phospho-glycerate + UDP + H(+)</text>
        <dbReference type="Rhea" id="RHEA:31319"/>
        <dbReference type="ChEBI" id="CHEBI:15378"/>
        <dbReference type="ChEBI" id="CHEBI:58223"/>
        <dbReference type="ChEBI" id="CHEBI:58272"/>
        <dbReference type="ChEBI" id="CHEBI:58885"/>
        <dbReference type="ChEBI" id="CHEBI:62600"/>
        <dbReference type="EC" id="2.4.1.266"/>
    </reaction>
    <physiologicalReaction direction="left-to-right" evidence="8">
        <dbReference type="Rhea" id="RHEA:31320"/>
    </physiologicalReaction>
</comment>
<protein>
    <recommendedName>
        <fullName evidence="7">Glucosyl-3-phosphoglycerate synthase</fullName>
        <ecNumber evidence="6">2.4.1.266</ecNumber>
    </recommendedName>
</protein>
<evidence type="ECO:0000313" key="11">
    <source>
        <dbReference type="EMBL" id="MDV2885537.1"/>
    </source>
</evidence>
<dbReference type="SUPFAM" id="SSF53448">
    <property type="entry name" value="Nucleotide-diphospho-sugar transferases"/>
    <property type="match status" value="1"/>
</dbReference>
<accession>A0AAJ2U1L0</accession>
<comment type="caution">
    <text evidence="11">The sequence shown here is derived from an EMBL/GenBank/DDBJ whole genome shotgun (WGS) entry which is preliminary data.</text>
</comment>
<dbReference type="RefSeq" id="WP_012959638.1">
    <property type="nucleotide sequence ID" value="NZ_CP144224.1"/>
</dbReference>
<dbReference type="EMBL" id="JAWJAY010000001">
    <property type="protein sequence ID" value="MDV2885537.1"/>
    <property type="molecule type" value="Genomic_DNA"/>
</dbReference>
<evidence type="ECO:0000256" key="3">
    <source>
        <dbReference type="ARBA" id="ARBA00022676"/>
    </source>
</evidence>
<evidence type="ECO:0000256" key="9">
    <source>
        <dbReference type="ARBA" id="ARBA00048997"/>
    </source>
</evidence>
<evidence type="ECO:0000256" key="6">
    <source>
        <dbReference type="ARBA" id="ARBA00039022"/>
    </source>
</evidence>
<reference evidence="11" key="1">
    <citation type="submission" date="2023-10" db="EMBL/GenBank/DDBJ databases">
        <title>Screening of Alkalihalophilus pseudofirmusBZ-TG-HK211 and Its Alleviation of Salt Stress on Rapeseed Growth.</title>
        <authorList>
            <person name="Zhao B."/>
            <person name="Guo T."/>
        </authorList>
    </citation>
    <scope>NUCLEOTIDE SEQUENCE</scope>
    <source>
        <strain evidence="11">BZ-TG-HK211</strain>
    </source>
</reference>
<comment type="catalytic activity">
    <reaction evidence="9">
        <text>an NDP-alpha-D-glucose + (2R)-3-phosphoglycerate = (2R)-2-O-(alpha-D-glucopyranosyl)-3-phospho-glycerate + a ribonucleoside 5'-diphosphate + H(+)</text>
        <dbReference type="Rhea" id="RHEA:47244"/>
        <dbReference type="ChEBI" id="CHEBI:15378"/>
        <dbReference type="ChEBI" id="CHEBI:57930"/>
        <dbReference type="ChEBI" id="CHEBI:58272"/>
        <dbReference type="ChEBI" id="CHEBI:62600"/>
        <dbReference type="ChEBI" id="CHEBI:76533"/>
        <dbReference type="EC" id="2.4.1.266"/>
    </reaction>
    <physiologicalReaction direction="left-to-right" evidence="9">
        <dbReference type="Rhea" id="RHEA:47245"/>
    </physiologicalReaction>
</comment>
<comment type="cofactor">
    <cofactor evidence="1">
        <name>Mg(2+)</name>
        <dbReference type="ChEBI" id="CHEBI:18420"/>
    </cofactor>
</comment>
<keyword evidence="3" id="KW-0328">Glycosyltransferase</keyword>
<evidence type="ECO:0000256" key="8">
    <source>
        <dbReference type="ARBA" id="ARBA00048689"/>
    </source>
</evidence>
<dbReference type="AlphaFoldDB" id="A0AAJ2U1L0"/>
<evidence type="ECO:0000256" key="4">
    <source>
        <dbReference type="ARBA" id="ARBA00022679"/>
    </source>
</evidence>
<dbReference type="Gene3D" id="3.90.550.10">
    <property type="entry name" value="Spore Coat Polysaccharide Biosynthesis Protein SpsA, Chain A"/>
    <property type="match status" value="1"/>
</dbReference>
<dbReference type="InterPro" id="IPR029044">
    <property type="entry name" value="Nucleotide-diphossugar_trans"/>
</dbReference>
<dbReference type="Pfam" id="PF00535">
    <property type="entry name" value="Glycos_transf_2"/>
    <property type="match status" value="1"/>
</dbReference>
<dbReference type="InterPro" id="IPR050256">
    <property type="entry name" value="Glycosyltransferase_2"/>
</dbReference>
<dbReference type="PANTHER" id="PTHR48090:SF10">
    <property type="entry name" value="GLUCOSYL-3-PHOSPHOGLYCERATE SYNTHASE"/>
    <property type="match status" value="1"/>
</dbReference>
<evidence type="ECO:0000256" key="5">
    <source>
        <dbReference type="ARBA" id="ARBA00022842"/>
    </source>
</evidence>
<dbReference type="EC" id="2.4.1.266" evidence="6"/>
<dbReference type="PANTHER" id="PTHR48090">
    <property type="entry name" value="UNDECAPRENYL-PHOSPHATE 4-DEOXY-4-FORMAMIDO-L-ARABINOSE TRANSFERASE-RELATED"/>
    <property type="match status" value="1"/>
</dbReference>
<proteinExistence type="inferred from homology"/>
<evidence type="ECO:0000259" key="10">
    <source>
        <dbReference type="Pfam" id="PF00535"/>
    </source>
</evidence>
<sequence>MSNVSVIIPAYNEEVFIKETIDALRHIPGLLEIIIINDGSTDQTSTIAHQYADHVIDLSQNKGKGHALKIGWQAARGEFIACVDADLGRSAVELKNLIVPIQDNLADLVISKVKAGDRAGFGFVKRRAQSIILKYTGAMIEAPLSGQRIFHRKWLDLLLNEEYNGFGVETKMTIDFLLAGAVVKEVETRMTHREMGKSPAGFMHRLKQWIDIERQLRVIRMRSVRMRVVEK</sequence>
<feature type="domain" description="Glycosyltransferase 2-like" evidence="10">
    <location>
        <begin position="5"/>
        <end position="137"/>
    </location>
</feature>
<evidence type="ECO:0000256" key="1">
    <source>
        <dbReference type="ARBA" id="ARBA00001946"/>
    </source>
</evidence>
<keyword evidence="5" id="KW-0460">Magnesium</keyword>
<evidence type="ECO:0000256" key="7">
    <source>
        <dbReference type="ARBA" id="ARBA00040894"/>
    </source>
</evidence>
<dbReference type="CDD" id="cd04179">
    <property type="entry name" value="DPM_DPG-synthase_like"/>
    <property type="match status" value="1"/>
</dbReference>
<evidence type="ECO:0000313" key="12">
    <source>
        <dbReference type="Proteomes" id="UP001285636"/>
    </source>
</evidence>
<evidence type="ECO:0000256" key="2">
    <source>
        <dbReference type="ARBA" id="ARBA00006739"/>
    </source>
</evidence>
<comment type="similarity">
    <text evidence="2">Belongs to the glycosyltransferase 2 family.</text>
</comment>